<evidence type="ECO:0000256" key="1">
    <source>
        <dbReference type="ARBA" id="ARBA00004123"/>
    </source>
</evidence>
<feature type="domain" description="WRKY" evidence="7">
    <location>
        <begin position="188"/>
        <end position="253"/>
    </location>
</feature>
<comment type="caution">
    <text evidence="8">The sequence shown here is derived from an EMBL/GenBank/DDBJ whole genome shotgun (WGS) entry which is preliminary data.</text>
</comment>
<keyword evidence="9" id="KW-1185">Reference proteome</keyword>
<keyword evidence="2" id="KW-0805">Transcription regulation</keyword>
<dbReference type="FunFam" id="2.20.25.80:FF:000003">
    <property type="entry name" value="WRKY transcription factor 57"/>
    <property type="match status" value="1"/>
</dbReference>
<dbReference type="AlphaFoldDB" id="A0AAV9LU72"/>
<feature type="compositionally biased region" description="Basic and acidic residues" evidence="6">
    <location>
        <begin position="142"/>
        <end position="152"/>
    </location>
</feature>
<keyword evidence="3" id="KW-0238">DNA-binding</keyword>
<keyword evidence="5" id="KW-0539">Nucleus</keyword>
<proteinExistence type="predicted"/>
<dbReference type="PANTHER" id="PTHR31221:SF300">
    <property type="entry name" value="WRKY TRANSCRIPTION FACTOR 71-RELATED"/>
    <property type="match status" value="1"/>
</dbReference>
<protein>
    <recommendedName>
        <fullName evidence="7">WRKY domain-containing protein</fullName>
    </recommendedName>
</protein>
<sequence length="338" mass="38104">MSDNTFYHDYMGIGGGINNTFPFFGENPSNYNDQPIIPNIQNPNHHEHQQFVPSSYMTLTECLHGSMDYNTLSSAFGMSCSSSSEVVCPHIDNQDSTRKSSVSATAEPVLDSPLGDKTSVEIPPTPNSSISSTSNEAGGQEDSSKIKKHVQEKGVQQEGEDKSKKECKEKKKGEKKVKEPRFAFMTKSEIDNLEDGYRWRKYGQKAVKNSPFPRNYYRCTTQKCNVKKRVERSYEDSSIVITTYEGQHNHHCPATLRGNASFLSSSHFMPNFPPQLFSQMLNIPPSNQNLLITSVAYNNNNNNNNRYYYQQQHQGSEYSLFGGGTNNDASWIQKQEPS</sequence>
<reference evidence="8 9" key="1">
    <citation type="submission" date="2023-10" db="EMBL/GenBank/DDBJ databases">
        <title>Genome-Wide Identification Analysis in wild type Solanum Pinnatisectum Reveals Some Genes Defensing Phytophthora Infestans.</title>
        <authorList>
            <person name="Sun C."/>
        </authorList>
    </citation>
    <scope>NUCLEOTIDE SEQUENCE [LARGE SCALE GENOMIC DNA]</scope>
    <source>
        <strain evidence="8">LQN</strain>
        <tissue evidence="8">Leaf</tissue>
    </source>
</reference>
<dbReference type="GO" id="GO:0005634">
    <property type="term" value="C:nucleus"/>
    <property type="evidence" value="ECO:0007669"/>
    <property type="project" value="UniProtKB-SubCell"/>
</dbReference>
<dbReference type="InterPro" id="IPR044810">
    <property type="entry name" value="WRKY_plant"/>
</dbReference>
<comment type="subcellular location">
    <subcellularLocation>
        <location evidence="1">Nucleus</location>
    </subcellularLocation>
</comment>
<feature type="compositionally biased region" description="Basic and acidic residues" evidence="6">
    <location>
        <begin position="159"/>
        <end position="172"/>
    </location>
</feature>
<dbReference type="InterPro" id="IPR003657">
    <property type="entry name" value="WRKY_dom"/>
</dbReference>
<organism evidence="8 9">
    <name type="scientific">Solanum pinnatisectum</name>
    <name type="common">tansyleaf nightshade</name>
    <dbReference type="NCBI Taxonomy" id="50273"/>
    <lineage>
        <taxon>Eukaryota</taxon>
        <taxon>Viridiplantae</taxon>
        <taxon>Streptophyta</taxon>
        <taxon>Embryophyta</taxon>
        <taxon>Tracheophyta</taxon>
        <taxon>Spermatophyta</taxon>
        <taxon>Magnoliopsida</taxon>
        <taxon>eudicotyledons</taxon>
        <taxon>Gunneridae</taxon>
        <taxon>Pentapetalae</taxon>
        <taxon>asterids</taxon>
        <taxon>lamiids</taxon>
        <taxon>Solanales</taxon>
        <taxon>Solanaceae</taxon>
        <taxon>Solanoideae</taxon>
        <taxon>Solaneae</taxon>
        <taxon>Solanum</taxon>
    </lineage>
</organism>
<dbReference type="Proteomes" id="UP001311915">
    <property type="component" value="Unassembled WGS sequence"/>
</dbReference>
<evidence type="ECO:0000313" key="9">
    <source>
        <dbReference type="Proteomes" id="UP001311915"/>
    </source>
</evidence>
<evidence type="ECO:0000256" key="3">
    <source>
        <dbReference type="ARBA" id="ARBA00023125"/>
    </source>
</evidence>
<dbReference type="PANTHER" id="PTHR31221">
    <property type="entry name" value="WRKY TRANSCRIPTION FACTOR PROTEIN 1-RELATED"/>
    <property type="match status" value="1"/>
</dbReference>
<dbReference type="PROSITE" id="PS50811">
    <property type="entry name" value="WRKY"/>
    <property type="match status" value="1"/>
</dbReference>
<feature type="region of interest" description="Disordered" evidence="6">
    <location>
        <begin position="91"/>
        <end position="172"/>
    </location>
</feature>
<evidence type="ECO:0000259" key="7">
    <source>
        <dbReference type="PROSITE" id="PS50811"/>
    </source>
</evidence>
<dbReference type="Pfam" id="PF03106">
    <property type="entry name" value="WRKY"/>
    <property type="match status" value="1"/>
</dbReference>
<evidence type="ECO:0000256" key="4">
    <source>
        <dbReference type="ARBA" id="ARBA00023163"/>
    </source>
</evidence>
<keyword evidence="4" id="KW-0804">Transcription</keyword>
<accession>A0AAV9LU72</accession>
<gene>
    <name evidence="8" type="ORF">R3W88_032834</name>
</gene>
<evidence type="ECO:0000256" key="2">
    <source>
        <dbReference type="ARBA" id="ARBA00023015"/>
    </source>
</evidence>
<evidence type="ECO:0000256" key="5">
    <source>
        <dbReference type="ARBA" id="ARBA00023242"/>
    </source>
</evidence>
<evidence type="ECO:0000256" key="6">
    <source>
        <dbReference type="SAM" id="MobiDB-lite"/>
    </source>
</evidence>
<dbReference type="GO" id="GO:0043565">
    <property type="term" value="F:sequence-specific DNA binding"/>
    <property type="evidence" value="ECO:0007669"/>
    <property type="project" value="InterPro"/>
</dbReference>
<dbReference type="Gene3D" id="2.20.25.80">
    <property type="entry name" value="WRKY domain"/>
    <property type="match status" value="1"/>
</dbReference>
<dbReference type="SMART" id="SM00774">
    <property type="entry name" value="WRKY"/>
    <property type="match status" value="1"/>
</dbReference>
<dbReference type="GO" id="GO:0003700">
    <property type="term" value="F:DNA-binding transcription factor activity"/>
    <property type="evidence" value="ECO:0007669"/>
    <property type="project" value="InterPro"/>
</dbReference>
<dbReference type="SUPFAM" id="SSF118290">
    <property type="entry name" value="WRKY DNA-binding domain"/>
    <property type="match status" value="1"/>
</dbReference>
<evidence type="ECO:0000313" key="8">
    <source>
        <dbReference type="EMBL" id="KAK4727917.1"/>
    </source>
</evidence>
<dbReference type="InterPro" id="IPR036576">
    <property type="entry name" value="WRKY_dom_sf"/>
</dbReference>
<dbReference type="EMBL" id="JAWPEI010000005">
    <property type="protein sequence ID" value="KAK4727917.1"/>
    <property type="molecule type" value="Genomic_DNA"/>
</dbReference>
<name>A0AAV9LU72_9SOLN</name>